<evidence type="ECO:0000256" key="1">
    <source>
        <dbReference type="ARBA" id="ARBA00006739"/>
    </source>
</evidence>
<evidence type="ECO:0000313" key="5">
    <source>
        <dbReference type="EMBL" id="GAA4091330.1"/>
    </source>
</evidence>
<feature type="domain" description="Glycosyltransferase 2-like" evidence="4">
    <location>
        <begin position="6"/>
        <end position="167"/>
    </location>
</feature>
<comment type="caution">
    <text evidence="5">The sequence shown here is derived from an EMBL/GenBank/DDBJ whole genome shotgun (WGS) entry which is preliminary data.</text>
</comment>
<organism evidence="5 6">
    <name type="scientific">Zhongshania borealis</name>
    <dbReference type="NCBI Taxonomy" id="889488"/>
    <lineage>
        <taxon>Bacteria</taxon>
        <taxon>Pseudomonadati</taxon>
        <taxon>Pseudomonadota</taxon>
        <taxon>Gammaproteobacteria</taxon>
        <taxon>Cellvibrionales</taxon>
        <taxon>Spongiibacteraceae</taxon>
        <taxon>Zhongshania</taxon>
    </lineage>
</organism>
<comment type="similarity">
    <text evidence="1">Belongs to the glycosyltransferase 2 family.</text>
</comment>
<keyword evidence="6" id="KW-1185">Reference proteome</keyword>
<keyword evidence="3" id="KW-0808">Transferase</keyword>
<keyword evidence="2" id="KW-0328">Glycosyltransferase</keyword>
<dbReference type="SUPFAM" id="SSF53448">
    <property type="entry name" value="Nucleotide-diphospho-sugar transferases"/>
    <property type="match status" value="1"/>
</dbReference>
<proteinExistence type="inferred from homology"/>
<dbReference type="EMBL" id="BAABDM010000002">
    <property type="protein sequence ID" value="GAA4091330.1"/>
    <property type="molecule type" value="Genomic_DNA"/>
</dbReference>
<dbReference type="Pfam" id="PF00535">
    <property type="entry name" value="Glycos_transf_2"/>
    <property type="match status" value="1"/>
</dbReference>
<reference evidence="6" key="1">
    <citation type="journal article" date="2019" name="Int. J. Syst. Evol. Microbiol.">
        <title>The Global Catalogue of Microorganisms (GCM) 10K type strain sequencing project: providing services to taxonomists for standard genome sequencing and annotation.</title>
        <authorList>
            <consortium name="The Broad Institute Genomics Platform"/>
            <consortium name="The Broad Institute Genome Sequencing Center for Infectious Disease"/>
            <person name="Wu L."/>
            <person name="Ma J."/>
        </authorList>
    </citation>
    <scope>NUCLEOTIDE SEQUENCE [LARGE SCALE GENOMIC DNA]</scope>
    <source>
        <strain evidence="6">JCM 17304</strain>
    </source>
</reference>
<dbReference type="PANTHER" id="PTHR43179">
    <property type="entry name" value="RHAMNOSYLTRANSFERASE WBBL"/>
    <property type="match status" value="1"/>
</dbReference>
<dbReference type="PANTHER" id="PTHR43179:SF12">
    <property type="entry name" value="GALACTOFURANOSYLTRANSFERASE GLFT2"/>
    <property type="match status" value="1"/>
</dbReference>
<dbReference type="InterPro" id="IPR029044">
    <property type="entry name" value="Nucleotide-diphossugar_trans"/>
</dbReference>
<evidence type="ECO:0000259" key="4">
    <source>
        <dbReference type="Pfam" id="PF00535"/>
    </source>
</evidence>
<dbReference type="CDD" id="cd02526">
    <property type="entry name" value="GT2_RfbF_like"/>
    <property type="match status" value="1"/>
</dbReference>
<dbReference type="RefSeq" id="WP_344933786.1">
    <property type="nucleotide sequence ID" value="NZ_BAABDM010000002.1"/>
</dbReference>
<dbReference type="Proteomes" id="UP001500392">
    <property type="component" value="Unassembled WGS sequence"/>
</dbReference>
<dbReference type="Gene3D" id="3.90.550.10">
    <property type="entry name" value="Spore Coat Polysaccharide Biosynthesis Protein SpsA, Chain A"/>
    <property type="match status" value="1"/>
</dbReference>
<name>A0ABP7WL78_9GAMM</name>
<protein>
    <submittedName>
        <fullName evidence="5">Glycosyltransferase family 2 protein</fullName>
    </submittedName>
</protein>
<gene>
    <name evidence="5" type="ORF">GCM10022414_13230</name>
</gene>
<accession>A0ABP7WL78</accession>
<evidence type="ECO:0000313" key="6">
    <source>
        <dbReference type="Proteomes" id="UP001500392"/>
    </source>
</evidence>
<dbReference type="InterPro" id="IPR001173">
    <property type="entry name" value="Glyco_trans_2-like"/>
</dbReference>
<evidence type="ECO:0000256" key="2">
    <source>
        <dbReference type="ARBA" id="ARBA00022676"/>
    </source>
</evidence>
<sequence length="293" mass="33546">MSVLGVIVCYHPDGDILKRIDVLSEQCDFLVVYDNSEHVNTSIASHVFNKSNVELISNGENVGIATALNYAVTKAMLDGYKYLLSSDQDTDFEHNYVCRMLSVLEENEGVRLLAPLYFDKNRGKNASFPVRKGCFAIRNDLSRCASLQKVFAAITSGMIYDVSVFEELGGFIDDYFIDYVDNEFCLRAVSNNIDVFVSPDIVVRHALGDRTSIAGISPTNYSPLRKYYMTRNRFDVYKKYFVKFPFFVFYDFLAFGWDLARIVLFESDKSLKLKYVVYALKDFVFNKMGKFSR</sequence>
<evidence type="ECO:0000256" key="3">
    <source>
        <dbReference type="ARBA" id="ARBA00022679"/>
    </source>
</evidence>